<dbReference type="Proteomes" id="UP000051952">
    <property type="component" value="Unassembled WGS sequence"/>
</dbReference>
<dbReference type="EMBL" id="CYKH01001813">
    <property type="protein sequence ID" value="CUG90301.1"/>
    <property type="molecule type" value="Genomic_DNA"/>
</dbReference>
<dbReference type="AlphaFoldDB" id="A0A0S4JM01"/>
<gene>
    <name evidence="2" type="ORF">BSAL_26025</name>
</gene>
<proteinExistence type="predicted"/>
<evidence type="ECO:0000256" key="1">
    <source>
        <dbReference type="SAM" id="MobiDB-lite"/>
    </source>
</evidence>
<feature type="region of interest" description="Disordered" evidence="1">
    <location>
        <begin position="678"/>
        <end position="706"/>
    </location>
</feature>
<evidence type="ECO:0000313" key="3">
    <source>
        <dbReference type="Proteomes" id="UP000051952"/>
    </source>
</evidence>
<name>A0A0S4JM01_BODSA</name>
<keyword evidence="3" id="KW-1185">Reference proteome</keyword>
<dbReference type="PANTHER" id="PTHR46321:SF1">
    <property type="entry name" value="KIF-BINDING PROTEIN"/>
    <property type="match status" value="1"/>
</dbReference>
<protein>
    <recommendedName>
        <fullName evidence="4">KIF-binding protein</fullName>
    </recommendedName>
</protein>
<organism evidence="2 3">
    <name type="scientific">Bodo saltans</name>
    <name type="common">Flagellated protozoan</name>
    <dbReference type="NCBI Taxonomy" id="75058"/>
    <lineage>
        <taxon>Eukaryota</taxon>
        <taxon>Discoba</taxon>
        <taxon>Euglenozoa</taxon>
        <taxon>Kinetoplastea</taxon>
        <taxon>Metakinetoplastina</taxon>
        <taxon>Eubodonida</taxon>
        <taxon>Bodonidae</taxon>
        <taxon>Bodo</taxon>
    </lineage>
</organism>
<dbReference type="VEuPathDB" id="TriTrypDB:BSAL_26025"/>
<evidence type="ECO:0000313" key="2">
    <source>
        <dbReference type="EMBL" id="CUG90301.1"/>
    </source>
</evidence>
<dbReference type="PANTHER" id="PTHR46321">
    <property type="entry name" value="KIF1-BINDING PROTEIN"/>
    <property type="match status" value="1"/>
</dbReference>
<accession>A0A0S4JM01</accession>
<evidence type="ECO:0008006" key="4">
    <source>
        <dbReference type="Google" id="ProtNLM"/>
    </source>
</evidence>
<sequence>MAIQLHEEVVMPKWRLATELLTKGDSPGFAVNQYRYGAVRHLEELIDDLVAWRDSASPDPATEFMFSCAVCRTMLSIGSALHDASETLAGYRWALDGCQLFVAAVKGEHFVTVADLEVSAASRKKPLHVAPKPTALCVMPQITLRSGAGLLLESYLFLASVWARWNDDAVATQLADVAKRIVESSTFQLLSAGKQVLVDEALKRDAVTHAIRSGEQEAQQSALALKLEAKRRAKGIQQAAVVATTEQDVALPAVPWMSWRATLCGESLLTALTNGTMVDEDYKRSLVCGVYNCCAQLLKSQSALQQSAFYCHKSLRERASSEGVNVSEWVDAALGLVDWYLLVMDVSHAEHCLAAARRFAELHPTAMVDTVSMNYYEALVAGTLLQLVRVTQRAHGEDAGRVVAPLYLNSLLPPEDVRNAPNALTSEPNWCEAERLPFAISGMTALRKEILVEWGTKKGSDDVLGLLKRMKTAIAMCSSDITIDTDCERYLKLQRQESDALACAYEVSEPKDVSLLVERAKVLRQILASQLNPLAFRNVIRQAEYELGCTLRDIAVQEAGVSSGELLAEAASYFHRFVTGFESEIAAAAKVGKHADDVLEISDFPSFAVGYMQLGLMFLKMKQVKEASATFQRLHTFLLANPAAVRSYPLLTEYMAQCREMLNLLGSTASTDGVPLAPRVSTEGPRGAATKAAGRVKATRPLGGKH</sequence>
<reference evidence="3" key="1">
    <citation type="submission" date="2015-09" db="EMBL/GenBank/DDBJ databases">
        <authorList>
            <consortium name="Pathogen Informatics"/>
        </authorList>
    </citation>
    <scope>NUCLEOTIDE SEQUENCE [LARGE SCALE GENOMIC DNA]</scope>
    <source>
        <strain evidence="3">Lake Konstanz</strain>
    </source>
</reference>